<dbReference type="AlphaFoldDB" id="A0A5S5DQG1"/>
<evidence type="ECO:0000259" key="7">
    <source>
        <dbReference type="Pfam" id="PF17851"/>
    </source>
</evidence>
<name>A0A5S5DQG1_9SPHI</name>
<keyword evidence="3 6" id="KW-0326">Glycosidase</keyword>
<dbReference type="InterPro" id="IPR006710">
    <property type="entry name" value="Glyco_hydro_43"/>
</dbReference>
<dbReference type="Pfam" id="PF04616">
    <property type="entry name" value="Glyco_hydro_43"/>
    <property type="match status" value="1"/>
</dbReference>
<evidence type="ECO:0000256" key="4">
    <source>
        <dbReference type="PIRSR" id="PIRSR606710-1"/>
    </source>
</evidence>
<evidence type="ECO:0000256" key="5">
    <source>
        <dbReference type="PIRSR" id="PIRSR606710-2"/>
    </source>
</evidence>
<feature type="site" description="Important for catalytic activity, responsible for pKa modulation of the active site Glu and correct orientation of both the proton donor and substrate" evidence="5">
    <location>
        <position position="147"/>
    </location>
</feature>
<dbReference type="CDD" id="cd09001">
    <property type="entry name" value="GH43_FsAxh1-like"/>
    <property type="match status" value="1"/>
</dbReference>
<feature type="active site" description="Proton acceptor" evidence="4">
    <location>
        <position position="36"/>
    </location>
</feature>
<evidence type="ECO:0000256" key="3">
    <source>
        <dbReference type="ARBA" id="ARBA00023295"/>
    </source>
</evidence>
<comment type="similarity">
    <text evidence="1 6">Belongs to the glycosyl hydrolase 43 family.</text>
</comment>
<dbReference type="Proteomes" id="UP000325105">
    <property type="component" value="Unassembled WGS sequence"/>
</dbReference>
<reference evidence="8 9" key="1">
    <citation type="submission" date="2019-07" db="EMBL/GenBank/DDBJ databases">
        <title>Genomic Encyclopedia of Archaeal and Bacterial Type Strains, Phase II (KMG-II): from individual species to whole genera.</title>
        <authorList>
            <person name="Goeker M."/>
        </authorList>
    </citation>
    <scope>NUCLEOTIDE SEQUENCE [LARGE SCALE GENOMIC DNA]</scope>
    <source>
        <strain evidence="8 9">DSM 18850</strain>
    </source>
</reference>
<evidence type="ECO:0000313" key="9">
    <source>
        <dbReference type="Proteomes" id="UP000325105"/>
    </source>
</evidence>
<dbReference type="OrthoDB" id="9801455at2"/>
<dbReference type="InterPro" id="IPR051795">
    <property type="entry name" value="Glycosyl_Hydrlase_43"/>
</dbReference>
<dbReference type="InterPro" id="IPR041542">
    <property type="entry name" value="GH43_C2"/>
</dbReference>
<dbReference type="EMBL" id="VNHX01000003">
    <property type="protein sequence ID" value="TYP97246.1"/>
    <property type="molecule type" value="Genomic_DNA"/>
</dbReference>
<dbReference type="Gene3D" id="2.60.120.200">
    <property type="match status" value="1"/>
</dbReference>
<sequence length="528" mass="59765">MNRLKSILTLTFLLYGMLILVCGQARNPVIWADVPDMSMIRVGDTYYMSSTTMHMNPGLPIMKSKNLVDWEIAGYAYNTLGNLDDFEMENGKDTYGRGSWASSLRYHNGIYYVSTFSNSSGLNYIYSSTDPNTSDWEVKTFKPMVHDHSLFFDDDGKVYMVTAGGRIGIRELKSDLSGFKEESEKKTIIEDADAITGKPKGLPAEGAQLFKANGKYYLFLITWPKGSMRTQLLFRSDNIMGPYEGKVVLEDKGVAQGGFIDSPEGEWYGYFFRDSGAVGRIPYIVPMKWEDGWPVFGDKGMVPMTLNIPAEQPVVPAIVASDDFSRTGGDVDLPLVWQWNHNPDHQNWSVRERKGYLRLKAGHITNSFLTAKNTLTQRTFGPTCSGEVALDVSEMNDGDVAGIGLLQRKYGLIGVKKKEGKYYIFAGNAQRADKDNEYYQEDEVIPFAGDIVYLKVEANYINQRDEGYFYYSIDGKNWKSIGKILKMVYTLDHFMGYRFALFNYATQKINGYVDFDYFKISDNLTAKN</sequence>
<accession>A0A5S5DQG1</accession>
<organism evidence="8 9">
    <name type="scientific">Sphingobacterium allocomposti</name>
    <dbReference type="NCBI Taxonomy" id="415956"/>
    <lineage>
        <taxon>Bacteria</taxon>
        <taxon>Pseudomonadati</taxon>
        <taxon>Bacteroidota</taxon>
        <taxon>Sphingobacteriia</taxon>
        <taxon>Sphingobacteriales</taxon>
        <taxon>Sphingobacteriaceae</taxon>
        <taxon>Sphingobacterium</taxon>
    </lineage>
</organism>
<dbReference type="Pfam" id="PF17851">
    <property type="entry name" value="GH43_C2"/>
    <property type="match status" value="1"/>
</dbReference>
<comment type="caution">
    <text evidence="8">The sequence shown here is derived from an EMBL/GenBank/DDBJ whole genome shotgun (WGS) entry which is preliminary data.</text>
</comment>
<keyword evidence="9" id="KW-1185">Reference proteome</keyword>
<dbReference type="RefSeq" id="WP_148907635.1">
    <property type="nucleotide sequence ID" value="NZ_VNHX01000003.1"/>
</dbReference>
<feature type="active site" description="Proton donor" evidence="4">
    <location>
        <position position="205"/>
    </location>
</feature>
<feature type="domain" description="Beta-xylosidase C-terminal Concanavalin A-like" evidence="7">
    <location>
        <begin position="331"/>
        <end position="520"/>
    </location>
</feature>
<dbReference type="PANTHER" id="PTHR42812">
    <property type="entry name" value="BETA-XYLOSIDASE"/>
    <property type="match status" value="1"/>
</dbReference>
<dbReference type="GO" id="GO:0004553">
    <property type="term" value="F:hydrolase activity, hydrolyzing O-glycosyl compounds"/>
    <property type="evidence" value="ECO:0007669"/>
    <property type="project" value="InterPro"/>
</dbReference>
<evidence type="ECO:0000256" key="2">
    <source>
        <dbReference type="ARBA" id="ARBA00022801"/>
    </source>
</evidence>
<dbReference type="SUPFAM" id="SSF75005">
    <property type="entry name" value="Arabinanase/levansucrase/invertase"/>
    <property type="match status" value="1"/>
</dbReference>
<evidence type="ECO:0000256" key="6">
    <source>
        <dbReference type="RuleBase" id="RU361187"/>
    </source>
</evidence>
<protein>
    <submittedName>
        <fullName evidence="8">Beta-xylosidase</fullName>
    </submittedName>
</protein>
<keyword evidence="2 6" id="KW-0378">Hydrolase</keyword>
<dbReference type="PANTHER" id="PTHR42812:SF12">
    <property type="entry name" value="BETA-XYLOSIDASE-RELATED"/>
    <property type="match status" value="1"/>
</dbReference>
<dbReference type="InterPro" id="IPR013320">
    <property type="entry name" value="ConA-like_dom_sf"/>
</dbReference>
<dbReference type="SUPFAM" id="SSF49899">
    <property type="entry name" value="Concanavalin A-like lectins/glucanases"/>
    <property type="match status" value="1"/>
</dbReference>
<dbReference type="GO" id="GO:0005975">
    <property type="term" value="P:carbohydrate metabolic process"/>
    <property type="evidence" value="ECO:0007669"/>
    <property type="project" value="InterPro"/>
</dbReference>
<dbReference type="InterPro" id="IPR023296">
    <property type="entry name" value="Glyco_hydro_beta-prop_sf"/>
</dbReference>
<gene>
    <name evidence="8" type="ORF">BC792_103173</name>
</gene>
<evidence type="ECO:0000313" key="8">
    <source>
        <dbReference type="EMBL" id="TYP97246.1"/>
    </source>
</evidence>
<dbReference type="Gene3D" id="2.115.10.20">
    <property type="entry name" value="Glycosyl hydrolase domain, family 43"/>
    <property type="match status" value="1"/>
</dbReference>
<evidence type="ECO:0000256" key="1">
    <source>
        <dbReference type="ARBA" id="ARBA00009865"/>
    </source>
</evidence>
<proteinExistence type="inferred from homology"/>